<feature type="transmembrane region" description="Helical" evidence="1">
    <location>
        <begin position="54"/>
        <end position="74"/>
    </location>
</feature>
<protein>
    <recommendedName>
        <fullName evidence="2">Acyltransferase 3 domain-containing protein</fullName>
    </recommendedName>
</protein>
<feature type="transmembrane region" description="Helical" evidence="1">
    <location>
        <begin position="236"/>
        <end position="254"/>
    </location>
</feature>
<gene>
    <name evidence="3" type="ORF">BU16DRAFT_612162</name>
</gene>
<dbReference type="InterPro" id="IPR002656">
    <property type="entry name" value="Acyl_transf_3_dom"/>
</dbReference>
<feature type="transmembrane region" description="Helical" evidence="1">
    <location>
        <begin position="333"/>
        <end position="355"/>
    </location>
</feature>
<feature type="transmembrane region" description="Helical" evidence="1">
    <location>
        <begin position="210"/>
        <end position="229"/>
    </location>
</feature>
<dbReference type="OrthoDB" id="4141464at2759"/>
<evidence type="ECO:0000256" key="1">
    <source>
        <dbReference type="SAM" id="Phobius"/>
    </source>
</evidence>
<reference evidence="3" key="1">
    <citation type="journal article" date="2020" name="Stud. Mycol.">
        <title>101 Dothideomycetes genomes: a test case for predicting lifestyles and emergence of pathogens.</title>
        <authorList>
            <person name="Haridas S."/>
            <person name="Albert R."/>
            <person name="Binder M."/>
            <person name="Bloem J."/>
            <person name="Labutti K."/>
            <person name="Salamov A."/>
            <person name="Andreopoulos B."/>
            <person name="Baker S."/>
            <person name="Barry K."/>
            <person name="Bills G."/>
            <person name="Bluhm B."/>
            <person name="Cannon C."/>
            <person name="Castanera R."/>
            <person name="Culley D."/>
            <person name="Daum C."/>
            <person name="Ezra D."/>
            <person name="Gonzalez J."/>
            <person name="Henrissat B."/>
            <person name="Kuo A."/>
            <person name="Liang C."/>
            <person name="Lipzen A."/>
            <person name="Lutzoni F."/>
            <person name="Magnuson J."/>
            <person name="Mondo S."/>
            <person name="Nolan M."/>
            <person name="Ohm R."/>
            <person name="Pangilinan J."/>
            <person name="Park H.-J."/>
            <person name="Ramirez L."/>
            <person name="Alfaro M."/>
            <person name="Sun H."/>
            <person name="Tritt A."/>
            <person name="Yoshinaga Y."/>
            <person name="Zwiers L.-H."/>
            <person name="Turgeon B."/>
            <person name="Goodwin S."/>
            <person name="Spatafora J."/>
            <person name="Crous P."/>
            <person name="Grigoriev I."/>
        </authorList>
    </citation>
    <scope>NUCLEOTIDE SEQUENCE</scope>
    <source>
        <strain evidence="3">CBS 269.34</strain>
    </source>
</reference>
<dbReference type="PANTHER" id="PTHR36927">
    <property type="entry name" value="BLR4337 PROTEIN"/>
    <property type="match status" value="1"/>
</dbReference>
<dbReference type="Pfam" id="PF01757">
    <property type="entry name" value="Acyl_transf_3"/>
    <property type="match status" value="2"/>
</dbReference>
<organism evidence="3 4">
    <name type="scientific">Lophium mytilinum</name>
    <dbReference type="NCBI Taxonomy" id="390894"/>
    <lineage>
        <taxon>Eukaryota</taxon>
        <taxon>Fungi</taxon>
        <taxon>Dikarya</taxon>
        <taxon>Ascomycota</taxon>
        <taxon>Pezizomycotina</taxon>
        <taxon>Dothideomycetes</taxon>
        <taxon>Pleosporomycetidae</taxon>
        <taxon>Mytilinidiales</taxon>
        <taxon>Mytilinidiaceae</taxon>
        <taxon>Lophium</taxon>
    </lineage>
</organism>
<dbReference type="Proteomes" id="UP000799750">
    <property type="component" value="Unassembled WGS sequence"/>
</dbReference>
<name>A0A6A6RCB4_9PEZI</name>
<dbReference type="EMBL" id="MU004181">
    <property type="protein sequence ID" value="KAF2502508.1"/>
    <property type="molecule type" value="Genomic_DNA"/>
</dbReference>
<proteinExistence type="predicted"/>
<feature type="transmembrane region" description="Helical" evidence="1">
    <location>
        <begin position="274"/>
        <end position="295"/>
    </location>
</feature>
<feature type="domain" description="Acyltransferase 3" evidence="2">
    <location>
        <begin position="13"/>
        <end position="105"/>
    </location>
</feature>
<keyword evidence="1" id="KW-1133">Transmembrane helix</keyword>
<evidence type="ECO:0000313" key="3">
    <source>
        <dbReference type="EMBL" id="KAF2502508.1"/>
    </source>
</evidence>
<feature type="transmembrane region" description="Helical" evidence="1">
    <location>
        <begin position="307"/>
        <end position="327"/>
    </location>
</feature>
<evidence type="ECO:0000259" key="2">
    <source>
        <dbReference type="Pfam" id="PF01757"/>
    </source>
</evidence>
<feature type="domain" description="Acyltransferase 3" evidence="2">
    <location>
        <begin position="113"/>
        <end position="350"/>
    </location>
</feature>
<keyword evidence="1" id="KW-0812">Transmembrane</keyword>
<accession>A0A6A6RCB4</accession>
<evidence type="ECO:0000313" key="4">
    <source>
        <dbReference type="Proteomes" id="UP000799750"/>
    </source>
</evidence>
<sequence>MSTATPQPRTHHIDNIRTFLTILGISHHAAIAYGGTGNWTGYVSQKHRPFSSPVLAAFNAINQTFFMGTFFLLSGRFSALAARKRSRSAFLGEKWKRLGGIFVIIRNNAPGVMKGVRGPVWYCGLLLIFDVAYAALRPGDFDLPGQERRKEKEESKGPMGLERVTLPDQRDVLRVLGLISTASFFIRLWYPCGRHLPFLQLNLGYLPQYIAAYITGIVFASSDLSALITAKTRTRLFLITVTTTILGSTYFIFYPHSNPTTSLTDAAGGWNPLAACYAVWNESMGLLLFSGPALWFEKYANSRWGNLARFSYAAFLVHKLTVLFWQYVLDSWVLSGLANTAVVGTIGCVSSWLNGWALTKILKRKELAGFV</sequence>
<feature type="transmembrane region" description="Helical" evidence="1">
    <location>
        <begin position="172"/>
        <end position="190"/>
    </location>
</feature>
<dbReference type="InterPro" id="IPR050623">
    <property type="entry name" value="Glucan_succinyl_AcylTrfase"/>
</dbReference>
<dbReference type="AlphaFoldDB" id="A0A6A6RCB4"/>
<dbReference type="GO" id="GO:0016747">
    <property type="term" value="F:acyltransferase activity, transferring groups other than amino-acyl groups"/>
    <property type="evidence" value="ECO:0007669"/>
    <property type="project" value="InterPro"/>
</dbReference>
<dbReference type="PANTHER" id="PTHR36927:SF4">
    <property type="entry name" value="BLR5718 PROTEIN"/>
    <property type="match status" value="1"/>
</dbReference>
<keyword evidence="1" id="KW-0472">Membrane</keyword>
<keyword evidence="4" id="KW-1185">Reference proteome</keyword>